<dbReference type="InterPro" id="IPR016163">
    <property type="entry name" value="Ald_DH_C"/>
</dbReference>
<keyword evidence="7" id="KW-1185">Reference proteome</keyword>
<sequence length="496" mass="53916">MKQYPHLYIDGQWTEPIEPRDVELIDPTREEPFARVTLGTAADVDRAVDAARKAFESFSTTSVGERIALIDRVIDVYESYADEFSELIAREVGIPVSNRAQVTGPADHMRVARDILRDYPFESRIGNAIIRREPIGVCALISPWNWPIQTGVIKVIYGLAAGCTIVAKPSLNSAASGTLMAQVLHEANVPAGVFNLVNGTGRDVGDRLSRHPGVDMISFTGSTAAGKLVGAAAAGTVKKVSLELGGKSANIVLPDADLEQAARWNIQRCFFNAGQSCHAPSRMLVHENQMERVVPFLIDEARQFRLGDPLESSTTMGPVVSAEQYKSIRDLIKTGLDEGARLVTGGLERPANLDRGYFVQPTVFSDVTPEMTIAREEIFGPVLAVIPYRDEDEALRIANDSPYGLGGYVFGGPRTNPHRVVNRLRAGRISYNGAPTDSYTPMGGYKQSGIGRSMGRFGLDEYLEVKSVYGFEDEACALPDLFGSTEEITSVSGVSE</sequence>
<keyword evidence="2 4" id="KW-0560">Oxidoreductase</keyword>
<protein>
    <submittedName>
        <fullName evidence="6">Aldehyde dehydrogenase family protein</fullName>
    </submittedName>
</protein>
<feature type="domain" description="Aldehyde dehydrogenase" evidence="5">
    <location>
        <begin position="13"/>
        <end position="468"/>
    </location>
</feature>
<dbReference type="InterPro" id="IPR016161">
    <property type="entry name" value="Ald_DH/histidinol_DH"/>
</dbReference>
<dbReference type="InterPro" id="IPR029510">
    <property type="entry name" value="Ald_DH_CS_GLU"/>
</dbReference>
<evidence type="ECO:0000256" key="2">
    <source>
        <dbReference type="ARBA" id="ARBA00023002"/>
    </source>
</evidence>
<dbReference type="PROSITE" id="PS00687">
    <property type="entry name" value="ALDEHYDE_DEHYDR_GLU"/>
    <property type="match status" value="1"/>
</dbReference>
<dbReference type="PANTHER" id="PTHR42804:SF1">
    <property type="entry name" value="ALDEHYDE DEHYDROGENASE-RELATED"/>
    <property type="match status" value="1"/>
</dbReference>
<accession>A0ABP9S742</accession>
<evidence type="ECO:0000256" key="4">
    <source>
        <dbReference type="RuleBase" id="RU003345"/>
    </source>
</evidence>
<evidence type="ECO:0000256" key="3">
    <source>
        <dbReference type="PROSITE-ProRule" id="PRU10007"/>
    </source>
</evidence>
<dbReference type="Gene3D" id="3.40.309.10">
    <property type="entry name" value="Aldehyde Dehydrogenase, Chain A, domain 2"/>
    <property type="match status" value="1"/>
</dbReference>
<dbReference type="Proteomes" id="UP001500200">
    <property type="component" value="Unassembled WGS sequence"/>
</dbReference>
<evidence type="ECO:0000256" key="1">
    <source>
        <dbReference type="ARBA" id="ARBA00009986"/>
    </source>
</evidence>
<dbReference type="PANTHER" id="PTHR42804">
    <property type="entry name" value="ALDEHYDE DEHYDROGENASE"/>
    <property type="match status" value="1"/>
</dbReference>
<evidence type="ECO:0000313" key="7">
    <source>
        <dbReference type="Proteomes" id="UP001500200"/>
    </source>
</evidence>
<feature type="active site" evidence="3">
    <location>
        <position position="243"/>
    </location>
</feature>
<dbReference type="InterPro" id="IPR015590">
    <property type="entry name" value="Aldehyde_DH_dom"/>
</dbReference>
<dbReference type="RefSeq" id="WP_345448533.1">
    <property type="nucleotide sequence ID" value="NZ_BAABKK010000010.1"/>
</dbReference>
<dbReference type="EMBL" id="BAABKK010000010">
    <property type="protein sequence ID" value="GAA5192234.1"/>
    <property type="molecule type" value="Genomic_DNA"/>
</dbReference>
<reference evidence="7" key="1">
    <citation type="journal article" date="2019" name="Int. J. Syst. Evol. Microbiol.">
        <title>The Global Catalogue of Microorganisms (GCM) 10K type strain sequencing project: providing services to taxonomists for standard genome sequencing and annotation.</title>
        <authorList>
            <consortium name="The Broad Institute Genomics Platform"/>
            <consortium name="The Broad Institute Genome Sequencing Center for Infectious Disease"/>
            <person name="Wu L."/>
            <person name="Ma J."/>
        </authorList>
    </citation>
    <scope>NUCLEOTIDE SEQUENCE [LARGE SCALE GENOMIC DNA]</scope>
    <source>
        <strain evidence="7">JCM 18514</strain>
    </source>
</reference>
<dbReference type="Pfam" id="PF00171">
    <property type="entry name" value="Aldedh"/>
    <property type="match status" value="1"/>
</dbReference>
<comment type="similarity">
    <text evidence="1 4">Belongs to the aldehyde dehydrogenase family.</text>
</comment>
<dbReference type="Gene3D" id="3.40.605.10">
    <property type="entry name" value="Aldehyde Dehydrogenase, Chain A, domain 1"/>
    <property type="match status" value="1"/>
</dbReference>
<gene>
    <name evidence="6" type="ORF">GCM10023346_13700</name>
</gene>
<organism evidence="6 7">
    <name type="scientific">Arthrobacter gyeryongensis</name>
    <dbReference type="NCBI Taxonomy" id="1650592"/>
    <lineage>
        <taxon>Bacteria</taxon>
        <taxon>Bacillati</taxon>
        <taxon>Actinomycetota</taxon>
        <taxon>Actinomycetes</taxon>
        <taxon>Micrococcales</taxon>
        <taxon>Micrococcaceae</taxon>
        <taxon>Arthrobacter</taxon>
    </lineage>
</organism>
<dbReference type="InterPro" id="IPR016162">
    <property type="entry name" value="Ald_DH_N"/>
</dbReference>
<dbReference type="CDD" id="cd07138">
    <property type="entry name" value="ALDH_CddD_SSP0762"/>
    <property type="match status" value="1"/>
</dbReference>
<proteinExistence type="inferred from homology"/>
<dbReference type="SUPFAM" id="SSF53720">
    <property type="entry name" value="ALDH-like"/>
    <property type="match status" value="1"/>
</dbReference>
<evidence type="ECO:0000313" key="6">
    <source>
        <dbReference type="EMBL" id="GAA5192234.1"/>
    </source>
</evidence>
<name>A0ABP9S742_9MICC</name>
<comment type="caution">
    <text evidence="6">The sequence shown here is derived from an EMBL/GenBank/DDBJ whole genome shotgun (WGS) entry which is preliminary data.</text>
</comment>
<evidence type="ECO:0000259" key="5">
    <source>
        <dbReference type="Pfam" id="PF00171"/>
    </source>
</evidence>